<dbReference type="Pfam" id="PF19189">
    <property type="entry name" value="Mtf2"/>
    <property type="match status" value="1"/>
</dbReference>
<organism evidence="3 4">
    <name type="scientific">Orbilia javanica</name>
    <dbReference type="NCBI Taxonomy" id="47235"/>
    <lineage>
        <taxon>Eukaryota</taxon>
        <taxon>Fungi</taxon>
        <taxon>Dikarya</taxon>
        <taxon>Ascomycota</taxon>
        <taxon>Pezizomycotina</taxon>
        <taxon>Orbiliomycetes</taxon>
        <taxon>Orbiliales</taxon>
        <taxon>Orbiliaceae</taxon>
        <taxon>Orbilia</taxon>
    </lineage>
</organism>
<dbReference type="AlphaFoldDB" id="A0AAN8MFT4"/>
<feature type="domain" description="Mtf2-like C-terminal" evidence="2">
    <location>
        <begin position="363"/>
        <end position="526"/>
    </location>
</feature>
<dbReference type="GO" id="GO:0005739">
    <property type="term" value="C:mitochondrion"/>
    <property type="evidence" value="ECO:0007669"/>
    <property type="project" value="InterPro"/>
</dbReference>
<dbReference type="InterPro" id="IPR040009">
    <property type="entry name" value="Mtf2/C5D6.12-like"/>
</dbReference>
<evidence type="ECO:0000313" key="4">
    <source>
        <dbReference type="Proteomes" id="UP001313282"/>
    </source>
</evidence>
<feature type="region of interest" description="Disordered" evidence="1">
    <location>
        <begin position="1"/>
        <end position="36"/>
    </location>
</feature>
<protein>
    <recommendedName>
        <fullName evidence="2">Mtf2-like C-terminal domain-containing protein</fullName>
    </recommendedName>
</protein>
<dbReference type="PANTHER" id="PTHR39468:SF1">
    <property type="entry name" value="MTF2-LIKE C-TERMINAL DOMAIN-CONTAINING PROTEIN"/>
    <property type="match status" value="1"/>
</dbReference>
<dbReference type="Proteomes" id="UP001313282">
    <property type="component" value="Unassembled WGS sequence"/>
</dbReference>
<dbReference type="EMBL" id="JAVHNR010000010">
    <property type="protein sequence ID" value="KAK6331760.1"/>
    <property type="molecule type" value="Genomic_DNA"/>
</dbReference>
<dbReference type="PANTHER" id="PTHR39468">
    <property type="entry name" value="CHROMOSOME 7, WHOLE GENOME SHOTGUN SEQUENCE"/>
    <property type="match status" value="1"/>
</dbReference>
<dbReference type="InterPro" id="IPR043837">
    <property type="entry name" value="Mtf2-like_C"/>
</dbReference>
<keyword evidence="4" id="KW-1185">Reference proteome</keyword>
<feature type="compositionally biased region" description="Polar residues" evidence="1">
    <location>
        <begin position="18"/>
        <end position="36"/>
    </location>
</feature>
<feature type="region of interest" description="Disordered" evidence="1">
    <location>
        <begin position="293"/>
        <end position="314"/>
    </location>
</feature>
<comment type="caution">
    <text evidence="3">The sequence shown here is derived from an EMBL/GenBank/DDBJ whole genome shotgun (WGS) entry which is preliminary data.</text>
</comment>
<feature type="compositionally biased region" description="Low complexity" evidence="1">
    <location>
        <begin position="81"/>
        <end position="111"/>
    </location>
</feature>
<reference evidence="3 4" key="1">
    <citation type="submission" date="2019-10" db="EMBL/GenBank/DDBJ databases">
        <authorList>
            <person name="Palmer J.M."/>
        </authorList>
    </citation>
    <scope>NUCLEOTIDE SEQUENCE [LARGE SCALE GENOMIC DNA]</scope>
    <source>
        <strain evidence="3 4">TWF718</strain>
    </source>
</reference>
<feature type="compositionally biased region" description="Basic and acidic residues" evidence="1">
    <location>
        <begin position="219"/>
        <end position="229"/>
    </location>
</feature>
<feature type="compositionally biased region" description="Low complexity" evidence="1">
    <location>
        <begin position="63"/>
        <end position="73"/>
    </location>
</feature>
<gene>
    <name evidence="3" type="ORF">TWF718_002302</name>
</gene>
<feature type="region of interest" description="Disordered" evidence="1">
    <location>
        <begin position="63"/>
        <end position="116"/>
    </location>
</feature>
<feature type="region of interest" description="Disordered" evidence="1">
    <location>
        <begin position="130"/>
        <end position="244"/>
    </location>
</feature>
<evidence type="ECO:0000256" key="1">
    <source>
        <dbReference type="SAM" id="MobiDB-lite"/>
    </source>
</evidence>
<proteinExistence type="predicted"/>
<evidence type="ECO:0000313" key="3">
    <source>
        <dbReference type="EMBL" id="KAK6331760.1"/>
    </source>
</evidence>
<name>A0AAN8MFT4_9PEZI</name>
<sequence>MNTVKSSVTRCAGRTLRSRGTNLQASQHRPSETSTTTTMLSFLYPASARRHLITYARSVPTLLSSTTSSTSRTISAKRCYSTPPTSASSSSSSSSSPPTSSQEPAQQQPSSKYNLEPSNEAWQYLFGESTEEEEAKLRPQRVETPTLEASHGRSFKPRHDVDGDGGSDAQDSYRSDYRSRHRGGGGRSSRNFPDTPESFSHRRSTHKNYERGSWSTADTEYKTSPRDGVAEDPSLLQFSGPPRTNMTEREKVIFDMIFDKLLQKSSYSSPAKKLQHNRPSPMVSALFESAVGPQSGVDDEVSFGPERSGDSEKSNMEALLSKGDFPASLRSAAAGKLGLSRKAVGLDVMDEEVESPERMREYSKLSEMLELCGNDLEVWEWLDGYIFPMTISPTGLTGNYPKLLKEAIRTLRTEYNDFPACTAVFEKVKQLGPESYIIGCSVGVYNEMLEVKWKGYRDMSGVLDLLEEMRVNGVDGDEVTAGIVADVLSDVRVFESNSFLPGTVMVWRTEGVLEGKERLREMMGVLVSEGDRRRLGGVEI</sequence>
<accession>A0AAN8MFT4</accession>
<evidence type="ECO:0000259" key="2">
    <source>
        <dbReference type="Pfam" id="PF19189"/>
    </source>
</evidence>